<dbReference type="OrthoDB" id="9810913at2"/>
<keyword evidence="3 4" id="KW-0663">Pyridoxal phosphate</keyword>
<dbReference type="PANTHER" id="PTHR30244:SF34">
    <property type="entry name" value="DTDP-4-AMINO-4,6-DIDEOXYGALACTOSE TRANSAMINASE"/>
    <property type="match status" value="1"/>
</dbReference>
<dbReference type="STRING" id="435880.SAMN04487988_1238"/>
<feature type="modified residue" description="N6-(pyridoxal phosphate)lysine" evidence="3">
    <location>
        <position position="190"/>
    </location>
</feature>
<dbReference type="PANTHER" id="PTHR30244">
    <property type="entry name" value="TRANSAMINASE"/>
    <property type="match status" value="1"/>
</dbReference>
<evidence type="ECO:0000313" key="5">
    <source>
        <dbReference type="EMBL" id="SFH16690.1"/>
    </source>
</evidence>
<dbReference type="SUPFAM" id="SSF53383">
    <property type="entry name" value="PLP-dependent transferases"/>
    <property type="match status" value="1"/>
</dbReference>
<name>A0A1I2XTB3_9BACT</name>
<accession>A0A1I2XTB3</accession>
<dbReference type="GO" id="GO:0019180">
    <property type="term" value="F:dTDP-4-amino-4,6-dideoxygalactose transaminase activity"/>
    <property type="evidence" value="ECO:0007669"/>
    <property type="project" value="TreeGrafter"/>
</dbReference>
<feature type="active site" description="Proton acceptor" evidence="2">
    <location>
        <position position="190"/>
    </location>
</feature>
<dbReference type="InterPro" id="IPR000653">
    <property type="entry name" value="DegT/StrS_aminotransferase"/>
</dbReference>
<dbReference type="Pfam" id="PF01041">
    <property type="entry name" value="DegT_DnrJ_EryC1"/>
    <property type="match status" value="1"/>
</dbReference>
<sequence>MKSSTSGNHQIPFNRPYLIGKEFEYMQEATRSGKLSGNGGFTQRCQEFFEKSYGLAKCFLTSSCTDALEMAALILDIQVGDEVIVPSFTFVSTANAFALRGAKLVFADSESDFPRLDASNLEPLITPKTKAIVVVHYGGVACEMDPIQQLCKKYGLVLIEDAAQAIHSYLGEKALGTFGHLATFSFHETKNIHAGEGGMLAINDSSLNSKAEIIWEKGTDRTAFFRGETNKYGWKSLGSSFLPSELTAAFLWAQLDRIDEIQQRRKAIWRDYFNFFSKAQLEPEVLDRRYLDQIQEALEENMPSNRSYTFQTRPGNYHLFYILLPTRQVRDSFIAELGRKGILAVFHYQSLHRSEFSEIHFPDQFHRKLPNSDRFSDCLVRLPLFYELPELVKEVFHCPQKP</sequence>
<dbReference type="InterPro" id="IPR015421">
    <property type="entry name" value="PyrdxlP-dep_Trfase_major"/>
</dbReference>
<gene>
    <name evidence="5" type="ORF">SAMN04487988_1238</name>
</gene>
<dbReference type="PIRSF" id="PIRSF000390">
    <property type="entry name" value="PLP_StrS"/>
    <property type="match status" value="1"/>
</dbReference>
<dbReference type="InterPro" id="IPR015424">
    <property type="entry name" value="PyrdxlP-dep_Trfase"/>
</dbReference>
<protein>
    <submittedName>
        <fullName evidence="5">dTDP-4-amino-4,6-dideoxygalactose transaminase</fullName>
    </submittedName>
</protein>
<evidence type="ECO:0000256" key="3">
    <source>
        <dbReference type="PIRSR" id="PIRSR000390-2"/>
    </source>
</evidence>
<evidence type="ECO:0000256" key="1">
    <source>
        <dbReference type="ARBA" id="ARBA00037999"/>
    </source>
</evidence>
<dbReference type="Gene3D" id="3.40.640.10">
    <property type="entry name" value="Type I PLP-dependent aspartate aminotransferase-like (Major domain)"/>
    <property type="match status" value="1"/>
</dbReference>
<keyword evidence="6" id="KW-1185">Reference proteome</keyword>
<comment type="similarity">
    <text evidence="1 4">Belongs to the DegT/DnrJ/EryC1 family.</text>
</comment>
<evidence type="ECO:0000256" key="4">
    <source>
        <dbReference type="RuleBase" id="RU004508"/>
    </source>
</evidence>
<evidence type="ECO:0000256" key="2">
    <source>
        <dbReference type="PIRSR" id="PIRSR000390-1"/>
    </source>
</evidence>
<dbReference type="EMBL" id="FOPC01000023">
    <property type="protein sequence ID" value="SFH16690.1"/>
    <property type="molecule type" value="Genomic_DNA"/>
</dbReference>
<dbReference type="AlphaFoldDB" id="A0A1I2XTB3"/>
<dbReference type="NCBIfam" id="NF008687">
    <property type="entry name" value="PRK11706.1"/>
    <property type="match status" value="1"/>
</dbReference>
<dbReference type="GO" id="GO:0000271">
    <property type="term" value="P:polysaccharide biosynthetic process"/>
    <property type="evidence" value="ECO:0007669"/>
    <property type="project" value="TreeGrafter"/>
</dbReference>
<organism evidence="5 6">
    <name type="scientific">Algoriphagus hitonicola</name>
    <dbReference type="NCBI Taxonomy" id="435880"/>
    <lineage>
        <taxon>Bacteria</taxon>
        <taxon>Pseudomonadati</taxon>
        <taxon>Bacteroidota</taxon>
        <taxon>Cytophagia</taxon>
        <taxon>Cytophagales</taxon>
        <taxon>Cyclobacteriaceae</taxon>
        <taxon>Algoriphagus</taxon>
    </lineage>
</organism>
<dbReference type="RefSeq" id="WP_092794796.1">
    <property type="nucleotide sequence ID" value="NZ_FOPC01000023.1"/>
</dbReference>
<proteinExistence type="inferred from homology"/>
<dbReference type="CDD" id="cd00616">
    <property type="entry name" value="AHBA_syn"/>
    <property type="match status" value="1"/>
</dbReference>
<dbReference type="InterPro" id="IPR012749">
    <property type="entry name" value="WecE-like"/>
</dbReference>
<evidence type="ECO:0000313" key="6">
    <source>
        <dbReference type="Proteomes" id="UP000199642"/>
    </source>
</evidence>
<dbReference type="NCBIfam" id="TIGR02379">
    <property type="entry name" value="ECA_wecE"/>
    <property type="match status" value="1"/>
</dbReference>
<dbReference type="Proteomes" id="UP000199642">
    <property type="component" value="Unassembled WGS sequence"/>
</dbReference>
<dbReference type="GO" id="GO:0030170">
    <property type="term" value="F:pyridoxal phosphate binding"/>
    <property type="evidence" value="ECO:0007669"/>
    <property type="project" value="TreeGrafter"/>
</dbReference>
<reference evidence="6" key="1">
    <citation type="submission" date="2016-10" db="EMBL/GenBank/DDBJ databases">
        <authorList>
            <person name="Varghese N."/>
            <person name="Submissions S."/>
        </authorList>
    </citation>
    <scope>NUCLEOTIDE SEQUENCE [LARGE SCALE GENOMIC DNA]</scope>
    <source>
        <strain evidence="6">DSM 19315</strain>
    </source>
</reference>